<dbReference type="AlphaFoldDB" id="A0A6A5Z6P0"/>
<organism evidence="3 4">
    <name type="scientific">Lophiotrema nucula</name>
    <dbReference type="NCBI Taxonomy" id="690887"/>
    <lineage>
        <taxon>Eukaryota</taxon>
        <taxon>Fungi</taxon>
        <taxon>Dikarya</taxon>
        <taxon>Ascomycota</taxon>
        <taxon>Pezizomycotina</taxon>
        <taxon>Dothideomycetes</taxon>
        <taxon>Pleosporomycetidae</taxon>
        <taxon>Pleosporales</taxon>
        <taxon>Lophiotremataceae</taxon>
        <taxon>Lophiotrema</taxon>
    </lineage>
</organism>
<feature type="compositionally biased region" description="Low complexity" evidence="1">
    <location>
        <begin position="1"/>
        <end position="22"/>
    </location>
</feature>
<accession>A0A6A5Z6P0</accession>
<evidence type="ECO:0000259" key="2">
    <source>
        <dbReference type="Pfam" id="PF01370"/>
    </source>
</evidence>
<dbReference type="GO" id="GO:0005996">
    <property type="term" value="P:monosaccharide metabolic process"/>
    <property type="evidence" value="ECO:0007669"/>
    <property type="project" value="TreeGrafter"/>
</dbReference>
<dbReference type="Proteomes" id="UP000799770">
    <property type="component" value="Unassembled WGS sequence"/>
</dbReference>
<dbReference type="GO" id="GO:0005829">
    <property type="term" value="C:cytosol"/>
    <property type="evidence" value="ECO:0007669"/>
    <property type="project" value="TreeGrafter"/>
</dbReference>
<dbReference type="PANTHER" id="PTHR43725">
    <property type="entry name" value="UDP-GLUCOSE 4-EPIMERASE"/>
    <property type="match status" value="1"/>
</dbReference>
<dbReference type="SUPFAM" id="SSF51735">
    <property type="entry name" value="NAD(P)-binding Rossmann-fold domains"/>
    <property type="match status" value="1"/>
</dbReference>
<dbReference type="InterPro" id="IPR001509">
    <property type="entry name" value="Epimerase_deHydtase"/>
</dbReference>
<gene>
    <name evidence="3" type="ORF">BDV96DRAFT_494323</name>
</gene>
<evidence type="ECO:0000313" key="4">
    <source>
        <dbReference type="Proteomes" id="UP000799770"/>
    </source>
</evidence>
<dbReference type="PANTHER" id="PTHR43725:SF3">
    <property type="entry name" value="UDP-GLUCOSE 4-EPIMERASE (EUROFUNG)"/>
    <property type="match status" value="1"/>
</dbReference>
<dbReference type="InterPro" id="IPR036291">
    <property type="entry name" value="NAD(P)-bd_dom_sf"/>
</dbReference>
<dbReference type="Pfam" id="PF01370">
    <property type="entry name" value="Epimerase"/>
    <property type="match status" value="1"/>
</dbReference>
<reference evidence="3" key="1">
    <citation type="journal article" date="2020" name="Stud. Mycol.">
        <title>101 Dothideomycetes genomes: a test case for predicting lifestyles and emergence of pathogens.</title>
        <authorList>
            <person name="Haridas S."/>
            <person name="Albert R."/>
            <person name="Binder M."/>
            <person name="Bloem J."/>
            <person name="Labutti K."/>
            <person name="Salamov A."/>
            <person name="Andreopoulos B."/>
            <person name="Baker S."/>
            <person name="Barry K."/>
            <person name="Bills G."/>
            <person name="Bluhm B."/>
            <person name="Cannon C."/>
            <person name="Castanera R."/>
            <person name="Culley D."/>
            <person name="Daum C."/>
            <person name="Ezra D."/>
            <person name="Gonzalez J."/>
            <person name="Henrissat B."/>
            <person name="Kuo A."/>
            <person name="Liang C."/>
            <person name="Lipzen A."/>
            <person name="Lutzoni F."/>
            <person name="Magnuson J."/>
            <person name="Mondo S."/>
            <person name="Nolan M."/>
            <person name="Ohm R."/>
            <person name="Pangilinan J."/>
            <person name="Park H.-J."/>
            <person name="Ramirez L."/>
            <person name="Alfaro M."/>
            <person name="Sun H."/>
            <person name="Tritt A."/>
            <person name="Yoshinaga Y."/>
            <person name="Zwiers L.-H."/>
            <person name="Turgeon B."/>
            <person name="Goodwin S."/>
            <person name="Spatafora J."/>
            <person name="Crous P."/>
            <person name="Grigoriev I."/>
        </authorList>
    </citation>
    <scope>NUCLEOTIDE SEQUENCE</scope>
    <source>
        <strain evidence="3">CBS 627.86</strain>
    </source>
</reference>
<dbReference type="OrthoDB" id="9402762at2759"/>
<evidence type="ECO:0000313" key="3">
    <source>
        <dbReference type="EMBL" id="KAF2115110.1"/>
    </source>
</evidence>
<keyword evidence="4" id="KW-1185">Reference proteome</keyword>
<dbReference type="EMBL" id="ML977324">
    <property type="protein sequence ID" value="KAF2115110.1"/>
    <property type="molecule type" value="Genomic_DNA"/>
</dbReference>
<feature type="region of interest" description="Disordered" evidence="1">
    <location>
        <begin position="1"/>
        <end position="28"/>
    </location>
</feature>
<evidence type="ECO:0000256" key="1">
    <source>
        <dbReference type="SAM" id="MobiDB-lite"/>
    </source>
</evidence>
<protein>
    <recommendedName>
        <fullName evidence="2">NAD-dependent epimerase/dehydratase domain-containing protein</fullName>
    </recommendedName>
</protein>
<proteinExistence type="predicted"/>
<dbReference type="Gene3D" id="3.90.25.10">
    <property type="entry name" value="UDP-galactose 4-epimerase, domain 1"/>
    <property type="match status" value="1"/>
</dbReference>
<sequence length="486" mass="52710">MDVLSSSGTASPSPSTFSLSVSDTPGAVNTPDTTRSLLFDDDVAADPLDIATTNTPFIMVVGGLGYIGSHTVLELLKANYNVLVIDDLSNSYESVLHRVKAIATEHFASQDRSMPALHFRQLDYRSACMRSVLASYSSYSIGAKSDVPTPMEDVVRALPRGFPFSALQRTDSGIDMDDDASPEPVLRRESRITGVIHFAAYKSVEESIRQPLRYYSNNVCGMVDFLSLLEEFGIKNFVFSSSATVYGEGANCGVPLREELCVHHPETFVDSDGTERQVIPGVLGLTSPYGRSKFMCESILADIARSDPTWSITALRYFNPVGCHESGILGEDPRQKPSNLIPVVATVLTGTKPVLDIFGTDWNTPDGTAVRDFIHVVDLARGHIAALAASAAGRVKAPFRTYNLGTGRGHTVREVVTSLQATAGRTIPVREVGRRAGDVGFCVAEVGRAETELSWRAEKTLADCSVDVWNFTKGRCQPQSHDDMVC</sequence>
<feature type="domain" description="NAD-dependent epimerase/dehydratase" evidence="2">
    <location>
        <begin position="58"/>
        <end position="405"/>
    </location>
</feature>
<dbReference type="Gene3D" id="3.40.50.720">
    <property type="entry name" value="NAD(P)-binding Rossmann-like Domain"/>
    <property type="match status" value="2"/>
</dbReference>
<name>A0A6A5Z6P0_9PLEO</name>
<dbReference type="GO" id="GO:0003978">
    <property type="term" value="F:UDP-glucose 4-epimerase activity"/>
    <property type="evidence" value="ECO:0007669"/>
    <property type="project" value="TreeGrafter"/>
</dbReference>